<keyword evidence="2" id="KW-0813">Transport</keyword>
<dbReference type="InterPro" id="IPR016024">
    <property type="entry name" value="ARM-type_fold"/>
</dbReference>
<dbReference type="AlphaFoldDB" id="A0A5J5CJ62"/>
<organism evidence="6 7">
    <name type="scientific">Etheostoma spectabile</name>
    <name type="common">orangethroat darter</name>
    <dbReference type="NCBI Taxonomy" id="54343"/>
    <lineage>
        <taxon>Eukaryota</taxon>
        <taxon>Metazoa</taxon>
        <taxon>Chordata</taxon>
        <taxon>Craniata</taxon>
        <taxon>Vertebrata</taxon>
        <taxon>Euteleostomi</taxon>
        <taxon>Actinopterygii</taxon>
        <taxon>Neopterygii</taxon>
        <taxon>Teleostei</taxon>
        <taxon>Neoteleostei</taxon>
        <taxon>Acanthomorphata</taxon>
        <taxon>Eupercaria</taxon>
        <taxon>Perciformes</taxon>
        <taxon>Percoidei</taxon>
        <taxon>Percidae</taxon>
        <taxon>Etheostomatinae</taxon>
        <taxon>Etheostoma</taxon>
    </lineage>
</organism>
<evidence type="ECO:0000313" key="6">
    <source>
        <dbReference type="EMBL" id="KAA8580975.1"/>
    </source>
</evidence>
<evidence type="ECO:0000313" key="7">
    <source>
        <dbReference type="Proteomes" id="UP000327493"/>
    </source>
</evidence>
<reference evidence="6 7" key="1">
    <citation type="submission" date="2019-08" db="EMBL/GenBank/DDBJ databases">
        <title>A chromosome-level genome assembly, high-density linkage maps, and genome scans reveal the genomic architecture of hybrid incompatibilities underlying speciation via character displacement in darters (Percidae: Etheostominae).</title>
        <authorList>
            <person name="Moran R.L."/>
            <person name="Catchen J.M."/>
            <person name="Fuller R.C."/>
        </authorList>
    </citation>
    <scope>NUCLEOTIDE SEQUENCE [LARGE SCALE GENOMIC DNA]</scope>
    <source>
        <strain evidence="6">EspeVRDwgs_2016</strain>
        <tissue evidence="6">Muscle</tissue>
    </source>
</reference>
<protein>
    <submittedName>
        <fullName evidence="6">Uncharacterized protein</fullName>
    </submittedName>
</protein>
<dbReference type="Gene3D" id="1.25.10.10">
    <property type="entry name" value="Leucine-rich Repeat Variant"/>
    <property type="match status" value="1"/>
</dbReference>
<gene>
    <name evidence="6" type="ORF">FQN60_013933</name>
</gene>
<evidence type="ECO:0000256" key="1">
    <source>
        <dbReference type="ARBA" id="ARBA00004496"/>
    </source>
</evidence>
<dbReference type="PANTHER" id="PTHR10527">
    <property type="entry name" value="IMPORTIN BETA"/>
    <property type="match status" value="1"/>
</dbReference>
<keyword evidence="4" id="KW-0677">Repeat</keyword>
<dbReference type="InterPro" id="IPR011989">
    <property type="entry name" value="ARM-like"/>
</dbReference>
<keyword evidence="5" id="KW-0653">Protein transport</keyword>
<evidence type="ECO:0000256" key="5">
    <source>
        <dbReference type="ARBA" id="ARBA00022927"/>
    </source>
</evidence>
<sequence length="242" mass="26286">TVCQDGGGDEDDDEDQQSVDFLLQNFAREGIPLLASSVPADNFAPFLNDLLPLIMSKAKPMCELVDRFYSLGTIGEILQSLKSVSGGQRVAGQLSNRLLPVLVAGVRDSVSRIRYKSVFGLGCLFQATGPICVSDYPMILSVFSDMLTKETDQMVIDNLCAVLCRMIMSNMDAVPLEQVVPALVAHLPLKEDLEENKTVFNCLAMLYTKTPALVVPLMKPIVAASSHVLGNNNAEPGSFWLC</sequence>
<name>A0A5J5CJ62_9PERO</name>
<accession>A0A5J5CJ62</accession>
<dbReference type="GO" id="GO:0006606">
    <property type="term" value="P:protein import into nucleus"/>
    <property type="evidence" value="ECO:0007669"/>
    <property type="project" value="InterPro"/>
</dbReference>
<evidence type="ECO:0000256" key="3">
    <source>
        <dbReference type="ARBA" id="ARBA00022490"/>
    </source>
</evidence>
<keyword evidence="3" id="KW-0963">Cytoplasm</keyword>
<comment type="caution">
    <text evidence="6">The sequence shown here is derived from an EMBL/GenBank/DDBJ whole genome shotgun (WGS) entry which is preliminary data.</text>
</comment>
<dbReference type="GO" id="GO:0005737">
    <property type="term" value="C:cytoplasm"/>
    <property type="evidence" value="ECO:0007669"/>
    <property type="project" value="UniProtKB-SubCell"/>
</dbReference>
<proteinExistence type="predicted"/>
<keyword evidence="7" id="KW-1185">Reference proteome</keyword>
<feature type="non-terminal residue" evidence="6">
    <location>
        <position position="1"/>
    </location>
</feature>
<comment type="subcellular location">
    <subcellularLocation>
        <location evidence="1">Cytoplasm</location>
    </subcellularLocation>
</comment>
<evidence type="ECO:0000256" key="2">
    <source>
        <dbReference type="ARBA" id="ARBA00022448"/>
    </source>
</evidence>
<dbReference type="Proteomes" id="UP000327493">
    <property type="component" value="Chromosome 22"/>
</dbReference>
<dbReference type="InterPro" id="IPR040122">
    <property type="entry name" value="Importin_beta"/>
</dbReference>
<dbReference type="EMBL" id="VOFY01000022">
    <property type="protein sequence ID" value="KAA8580975.1"/>
    <property type="molecule type" value="Genomic_DNA"/>
</dbReference>
<dbReference type="SUPFAM" id="SSF48371">
    <property type="entry name" value="ARM repeat"/>
    <property type="match status" value="1"/>
</dbReference>
<evidence type="ECO:0000256" key="4">
    <source>
        <dbReference type="ARBA" id="ARBA00022737"/>
    </source>
</evidence>